<evidence type="ECO:0000313" key="2">
    <source>
        <dbReference type="EMBL" id="MDC5696614.1"/>
    </source>
</evidence>
<feature type="transmembrane region" description="Helical" evidence="1">
    <location>
        <begin position="208"/>
        <end position="228"/>
    </location>
</feature>
<sequence>MNVTTHPAVARYLDDLGRMLGDLEPGERAEVLAGVREHIEEALGDRPHGSPQEDDAAVAAVLTELGPPDVIAQAAYADRAAPADDRSATRVPLTSRAWVPVVVALLQALSLLLVILVVGSSVGWVEESSTTSGGETVVRTMGGSSIAAALAGGLVALPLWIVIALLVGFSALWTAREKVTHLLVVPVTALLFAAGPSLGWSLGGPTGMVVSAWTVLTLVVAGGGWLLYRLTVSARRRASAAR</sequence>
<dbReference type="Proteomes" id="UP001150259">
    <property type="component" value="Unassembled WGS sequence"/>
</dbReference>
<keyword evidence="1" id="KW-0472">Membrane</keyword>
<keyword evidence="1" id="KW-0812">Transmembrane</keyword>
<accession>A0ABT5GED8</accession>
<dbReference type="Pfam" id="PF22564">
    <property type="entry name" value="HAAS"/>
    <property type="match status" value="1"/>
</dbReference>
<feature type="transmembrane region" description="Helical" evidence="1">
    <location>
        <begin position="145"/>
        <end position="169"/>
    </location>
</feature>
<evidence type="ECO:0008006" key="4">
    <source>
        <dbReference type="Google" id="ProtNLM"/>
    </source>
</evidence>
<comment type="caution">
    <text evidence="2">The sequence shown here is derived from an EMBL/GenBank/DDBJ whole genome shotgun (WGS) entry which is preliminary data.</text>
</comment>
<keyword evidence="3" id="KW-1185">Reference proteome</keyword>
<proteinExistence type="predicted"/>
<evidence type="ECO:0000256" key="1">
    <source>
        <dbReference type="SAM" id="Phobius"/>
    </source>
</evidence>
<feature type="transmembrane region" description="Helical" evidence="1">
    <location>
        <begin position="97"/>
        <end position="125"/>
    </location>
</feature>
<reference evidence="2 3" key="1">
    <citation type="submission" date="2022-11" db="EMBL/GenBank/DDBJ databases">
        <title>Anaerobic phenanthrene biodegradation by a DNRA strain PheN6.</title>
        <authorList>
            <person name="Zhang Z."/>
        </authorList>
    </citation>
    <scope>NUCLEOTIDE SEQUENCE [LARGE SCALE GENOMIC DNA]</scope>
    <source>
        <strain evidence="2 3">PheN6</strain>
    </source>
</reference>
<dbReference type="RefSeq" id="WP_272461190.1">
    <property type="nucleotide sequence ID" value="NZ_JAPFQL010000014.1"/>
</dbReference>
<feature type="transmembrane region" description="Helical" evidence="1">
    <location>
        <begin position="181"/>
        <end position="202"/>
    </location>
</feature>
<evidence type="ECO:0000313" key="3">
    <source>
        <dbReference type="Proteomes" id="UP001150259"/>
    </source>
</evidence>
<organism evidence="2 3">
    <name type="scientific">Intrasporangium calvum</name>
    <dbReference type="NCBI Taxonomy" id="53358"/>
    <lineage>
        <taxon>Bacteria</taxon>
        <taxon>Bacillati</taxon>
        <taxon>Actinomycetota</taxon>
        <taxon>Actinomycetes</taxon>
        <taxon>Micrococcales</taxon>
        <taxon>Intrasporangiaceae</taxon>
        <taxon>Intrasporangium</taxon>
    </lineage>
</organism>
<name>A0ABT5GED8_9MICO</name>
<keyword evidence="1" id="KW-1133">Transmembrane helix</keyword>
<gene>
    <name evidence="2" type="ORF">OO014_05045</name>
</gene>
<dbReference type="EMBL" id="JAPFQL010000014">
    <property type="protein sequence ID" value="MDC5696614.1"/>
    <property type="molecule type" value="Genomic_DNA"/>
</dbReference>
<protein>
    <recommendedName>
        <fullName evidence="4">DUF1700 domain-containing protein</fullName>
    </recommendedName>
</protein>